<reference evidence="1" key="1">
    <citation type="submission" date="2016-06" db="UniProtKB">
        <authorList>
            <consortium name="WormBaseParasite"/>
        </authorList>
    </citation>
    <scope>IDENTIFICATION</scope>
</reference>
<organism evidence="1">
    <name type="scientific">Gongylonema pulchrum</name>
    <dbReference type="NCBI Taxonomy" id="637853"/>
    <lineage>
        <taxon>Eukaryota</taxon>
        <taxon>Metazoa</taxon>
        <taxon>Ecdysozoa</taxon>
        <taxon>Nematoda</taxon>
        <taxon>Chromadorea</taxon>
        <taxon>Rhabditida</taxon>
        <taxon>Spirurina</taxon>
        <taxon>Spiruromorpha</taxon>
        <taxon>Spiruroidea</taxon>
        <taxon>Gongylonematidae</taxon>
        <taxon>Gongylonema</taxon>
    </lineage>
</organism>
<proteinExistence type="predicted"/>
<dbReference type="WBParaSite" id="GPUH_0001856501-mRNA-1">
    <property type="protein sequence ID" value="GPUH_0001856501-mRNA-1"/>
    <property type="gene ID" value="GPUH_0001856501"/>
</dbReference>
<accession>A0A183EC49</accession>
<sequence length="145" mass="16916">LVDSVREEFTKNKELQDLIERETLKSSQIIQNKIGEIGEQISKSVKVIKEQVDSIADVRMYTRPGHFFYVCEEQLKMRSVAYTTSVDRTIEANPDATGVELHKESKWYASWKSFSENNAYYNSKVFNFLFIFCSLNELEIVRLSQ</sequence>
<name>A0A183EC49_9BILA</name>
<protein>
    <submittedName>
        <fullName evidence="1">t-SNARE coiled-coil homology domain-containing protein</fullName>
    </submittedName>
</protein>
<dbReference type="AlphaFoldDB" id="A0A183EC49"/>
<evidence type="ECO:0000313" key="1">
    <source>
        <dbReference type="WBParaSite" id="GPUH_0001856501-mRNA-1"/>
    </source>
</evidence>